<dbReference type="Gene3D" id="3.90.1200.10">
    <property type="match status" value="1"/>
</dbReference>
<keyword evidence="3" id="KW-1185">Reference proteome</keyword>
<dbReference type="Proteomes" id="UP000813461">
    <property type="component" value="Unassembled WGS sequence"/>
</dbReference>
<accession>A0A8K0RKR4</accession>
<comment type="caution">
    <text evidence="2">The sequence shown here is derived from an EMBL/GenBank/DDBJ whole genome shotgun (WGS) entry which is preliminary data.</text>
</comment>
<proteinExistence type="predicted"/>
<evidence type="ECO:0000313" key="3">
    <source>
        <dbReference type="Proteomes" id="UP000813461"/>
    </source>
</evidence>
<feature type="domain" description="Aminoglycoside phosphotransferase" evidence="1">
    <location>
        <begin position="55"/>
        <end position="308"/>
    </location>
</feature>
<dbReference type="AlphaFoldDB" id="A0A8K0RKR4"/>
<dbReference type="EMBL" id="JAGMVJ010000001">
    <property type="protein sequence ID" value="KAH7095637.1"/>
    <property type="molecule type" value="Genomic_DNA"/>
</dbReference>
<dbReference type="InterPro" id="IPR051678">
    <property type="entry name" value="AGP_Transferase"/>
</dbReference>
<reference evidence="2" key="1">
    <citation type="journal article" date="2021" name="Nat. Commun.">
        <title>Genetic determinants of endophytism in the Arabidopsis root mycobiome.</title>
        <authorList>
            <person name="Mesny F."/>
            <person name="Miyauchi S."/>
            <person name="Thiergart T."/>
            <person name="Pickel B."/>
            <person name="Atanasova L."/>
            <person name="Karlsson M."/>
            <person name="Huettel B."/>
            <person name="Barry K.W."/>
            <person name="Haridas S."/>
            <person name="Chen C."/>
            <person name="Bauer D."/>
            <person name="Andreopoulos W."/>
            <person name="Pangilinan J."/>
            <person name="LaButti K."/>
            <person name="Riley R."/>
            <person name="Lipzen A."/>
            <person name="Clum A."/>
            <person name="Drula E."/>
            <person name="Henrissat B."/>
            <person name="Kohler A."/>
            <person name="Grigoriev I.V."/>
            <person name="Martin F.M."/>
            <person name="Hacquard S."/>
        </authorList>
    </citation>
    <scope>NUCLEOTIDE SEQUENCE</scope>
    <source>
        <strain evidence="2">MPI-SDFR-AT-0120</strain>
    </source>
</reference>
<name>A0A8K0RKR4_9PLEO</name>
<dbReference type="PANTHER" id="PTHR21310">
    <property type="entry name" value="AMINOGLYCOSIDE PHOSPHOTRANSFERASE-RELATED-RELATED"/>
    <property type="match status" value="1"/>
</dbReference>
<dbReference type="GO" id="GO:0016301">
    <property type="term" value="F:kinase activity"/>
    <property type="evidence" value="ECO:0007669"/>
    <property type="project" value="UniProtKB-KW"/>
</dbReference>
<dbReference type="Pfam" id="PF01636">
    <property type="entry name" value="APH"/>
    <property type="match status" value="1"/>
</dbReference>
<dbReference type="OrthoDB" id="2906425at2759"/>
<evidence type="ECO:0000313" key="2">
    <source>
        <dbReference type="EMBL" id="KAH7095637.1"/>
    </source>
</evidence>
<sequence length="442" mass="50320">MELSTSRNIAQPGLRWDKGLFSTKPSWTTEPSIDIIKTLASKHLDLENEVPGVSFFAQGSFNKLYEIKCSKGVFIFRVTLPVAPGVKTSSEVATLAFVREHTTVPVPRVIACDPDLTNELGFEWILMERLEGRPLREKWHDLSWLKKGLIVQQVADFTAQLSRLKFPLIGSIYSHNVYQHDEHQPTSNHHYTIGEAVTPTFFIEDHIQFDHPRGPFTTSLSFVTAHMQHFQHDIATQLQSDDEDDRDDAEEMQEVYNLLHPLITQLFPPSQPQNQEFTTLFHHDLSANNILVNPAGDLIGIVDWECTLTAPSWLAYQLPEFLEGPRIPLTSPPDLLPTEYHDDADAVTAHQEQVHAYEVAQLRRFFLEEMARVEPEWVDVFREQGARRDVLVAAELVGQGRCLGMIRKWIADVARGGKRVVSLTDRLRGVDVEDEDESNQLE</sequence>
<organism evidence="2 3">
    <name type="scientific">Paraphoma chrysanthemicola</name>
    <dbReference type="NCBI Taxonomy" id="798071"/>
    <lineage>
        <taxon>Eukaryota</taxon>
        <taxon>Fungi</taxon>
        <taxon>Dikarya</taxon>
        <taxon>Ascomycota</taxon>
        <taxon>Pezizomycotina</taxon>
        <taxon>Dothideomycetes</taxon>
        <taxon>Pleosporomycetidae</taxon>
        <taxon>Pleosporales</taxon>
        <taxon>Pleosporineae</taxon>
        <taxon>Phaeosphaeriaceae</taxon>
        <taxon>Paraphoma</taxon>
    </lineage>
</organism>
<dbReference type="InterPro" id="IPR011009">
    <property type="entry name" value="Kinase-like_dom_sf"/>
</dbReference>
<protein>
    <submittedName>
        <fullName evidence="2">Kinase-like domain-containing protein</fullName>
    </submittedName>
</protein>
<dbReference type="SUPFAM" id="SSF56112">
    <property type="entry name" value="Protein kinase-like (PK-like)"/>
    <property type="match status" value="1"/>
</dbReference>
<evidence type="ECO:0000259" key="1">
    <source>
        <dbReference type="Pfam" id="PF01636"/>
    </source>
</evidence>
<dbReference type="InterPro" id="IPR002575">
    <property type="entry name" value="Aminoglycoside_PTrfase"/>
</dbReference>
<keyword evidence="2" id="KW-0418">Kinase</keyword>
<gene>
    <name evidence="2" type="ORF">FB567DRAFT_543929</name>
</gene>
<keyword evidence="2" id="KW-0808">Transferase</keyword>
<dbReference type="PANTHER" id="PTHR21310:SF13">
    <property type="entry name" value="AMINOGLYCOSIDE PHOSPHOTRANSFERASE DOMAIN-CONTAINING PROTEIN"/>
    <property type="match status" value="1"/>
</dbReference>